<evidence type="ECO:0000313" key="2">
    <source>
        <dbReference type="EMBL" id="MXP34457.1"/>
    </source>
</evidence>
<dbReference type="AlphaFoldDB" id="A0A6I4U9P4"/>
<evidence type="ECO:0000313" key="1">
    <source>
        <dbReference type="EMBL" id="MDQ0566094.1"/>
    </source>
</evidence>
<dbReference type="PROSITE" id="PS51257">
    <property type="entry name" value="PROKAR_LIPOPROTEIN"/>
    <property type="match status" value="1"/>
</dbReference>
<dbReference type="GeneID" id="93686455"/>
<keyword evidence="4" id="KW-1185">Reference proteome</keyword>
<sequence>MKHADKSSARPWLAPLAAALLAGCNQEPQAIQARSLPFDTRSAAPNEVPYAEGVGGTLGYRGGCLFVTSPGGGETGLVMPDRFELNADTLSNGHVSYKLGEHVSFSAGFLSREQAAALNCKTPTVAMVVNSFPTEPPPAPYSEEEQD</sequence>
<dbReference type="RefSeq" id="WP_160765970.1">
    <property type="nucleotide sequence ID" value="NZ_JAUSWK010000002.1"/>
</dbReference>
<evidence type="ECO:0000313" key="4">
    <source>
        <dbReference type="Proteomes" id="UP001238601"/>
    </source>
</evidence>
<gene>
    <name evidence="2" type="ORF">GRI55_01575</name>
    <name evidence="1" type="ORF">QOZ97_001627</name>
</gene>
<reference evidence="1 4" key="2">
    <citation type="submission" date="2023-07" db="EMBL/GenBank/DDBJ databases">
        <title>Genomic Encyclopedia of Type Strains, Phase IV (KMG-IV): sequencing the most valuable type-strain genomes for metagenomic binning, comparative biology and taxonomic classification.</title>
        <authorList>
            <person name="Goeker M."/>
        </authorList>
    </citation>
    <scope>NUCLEOTIDE SEQUENCE [LARGE SCALE GENOMIC DNA]</scope>
    <source>
        <strain evidence="1 4">DSM 14432</strain>
    </source>
</reference>
<dbReference type="Proteomes" id="UP000439914">
    <property type="component" value="Unassembled WGS sequence"/>
</dbReference>
<comment type="caution">
    <text evidence="2">The sequence shown here is derived from an EMBL/GenBank/DDBJ whole genome shotgun (WGS) entry which is preliminary data.</text>
</comment>
<protein>
    <submittedName>
        <fullName evidence="2">Uncharacterized protein</fullName>
    </submittedName>
</protein>
<proteinExistence type="predicted"/>
<name>A0A6I4U9P4_9SPHN</name>
<accession>A0A6I4U9P4</accession>
<dbReference type="EMBL" id="JAUSWK010000002">
    <property type="protein sequence ID" value="MDQ0566094.1"/>
    <property type="molecule type" value="Genomic_DNA"/>
</dbReference>
<reference evidence="2 3" key="1">
    <citation type="submission" date="2019-12" db="EMBL/GenBank/DDBJ databases">
        <title>Genomic-based taxomic classification of the family Erythrobacteraceae.</title>
        <authorList>
            <person name="Xu L."/>
        </authorList>
    </citation>
    <scope>NUCLEOTIDE SEQUENCE [LARGE SCALE GENOMIC DNA]</scope>
    <source>
        <strain evidence="2 3">CGMCC 1.8703</strain>
    </source>
</reference>
<evidence type="ECO:0000313" key="3">
    <source>
        <dbReference type="Proteomes" id="UP000439914"/>
    </source>
</evidence>
<dbReference type="Proteomes" id="UP001238601">
    <property type="component" value="Unassembled WGS sequence"/>
</dbReference>
<organism evidence="2 3">
    <name type="scientific">Qipengyuania citrea</name>
    <dbReference type="NCBI Taxonomy" id="225971"/>
    <lineage>
        <taxon>Bacteria</taxon>
        <taxon>Pseudomonadati</taxon>
        <taxon>Pseudomonadota</taxon>
        <taxon>Alphaproteobacteria</taxon>
        <taxon>Sphingomonadales</taxon>
        <taxon>Erythrobacteraceae</taxon>
        <taxon>Qipengyuania</taxon>
    </lineage>
</organism>
<dbReference type="EMBL" id="WTYG01000001">
    <property type="protein sequence ID" value="MXP34457.1"/>
    <property type="molecule type" value="Genomic_DNA"/>
</dbReference>